<organism evidence="2 3">
    <name type="scientific">Brevibacterium yomogidense</name>
    <dbReference type="NCBI Taxonomy" id="946573"/>
    <lineage>
        <taxon>Bacteria</taxon>
        <taxon>Bacillati</taxon>
        <taxon>Actinomycetota</taxon>
        <taxon>Actinomycetes</taxon>
        <taxon>Micrococcales</taxon>
        <taxon>Brevibacteriaceae</taxon>
        <taxon>Brevibacterium</taxon>
    </lineage>
</organism>
<evidence type="ECO:0000313" key="2">
    <source>
        <dbReference type="EMBL" id="SLM97529.1"/>
    </source>
</evidence>
<dbReference type="EMBL" id="FWFF01000012">
    <property type="protein sequence ID" value="SLM97529.1"/>
    <property type="molecule type" value="Genomic_DNA"/>
</dbReference>
<dbReference type="AlphaFoldDB" id="A0A1X6XEI8"/>
<keyword evidence="3" id="KW-1185">Reference proteome</keyword>
<keyword evidence="1" id="KW-0812">Transmembrane</keyword>
<dbReference type="Proteomes" id="UP000196581">
    <property type="component" value="Unassembled WGS sequence"/>
</dbReference>
<protein>
    <submittedName>
        <fullName evidence="2">Uncharacterized protein</fullName>
    </submittedName>
</protein>
<keyword evidence="1" id="KW-0472">Membrane</keyword>
<gene>
    <name evidence="2" type="ORF">FM105_07250</name>
</gene>
<proteinExistence type="predicted"/>
<evidence type="ECO:0000256" key="1">
    <source>
        <dbReference type="SAM" id="Phobius"/>
    </source>
</evidence>
<feature type="transmembrane region" description="Helical" evidence="1">
    <location>
        <begin position="6"/>
        <end position="29"/>
    </location>
</feature>
<name>A0A1X6XEI8_9MICO</name>
<sequence>MVGEPSTLAIFIITGAFLVAVVGGGWLILRLVRNPDAAIGARTRRRWEEHEDQRRLELERRRLEEERRIGDLDRLDEERGLDGESGRDGGKDWTDE</sequence>
<evidence type="ECO:0000313" key="3">
    <source>
        <dbReference type="Proteomes" id="UP000196581"/>
    </source>
</evidence>
<accession>A0A1X6XEI8</accession>
<reference evidence="3" key="1">
    <citation type="submission" date="2017-02" db="EMBL/GenBank/DDBJ databases">
        <authorList>
            <person name="Dridi B."/>
        </authorList>
    </citation>
    <scope>NUCLEOTIDE SEQUENCE [LARGE SCALE GENOMIC DNA]</scope>
    <source>
        <strain evidence="3">B Co 03.10</strain>
    </source>
</reference>
<keyword evidence="1" id="KW-1133">Transmembrane helix</keyword>
<dbReference type="RefSeq" id="WP_087006745.1">
    <property type="nucleotide sequence ID" value="NZ_FWFF01000012.1"/>
</dbReference>